<protein>
    <submittedName>
        <fullName evidence="2">Uncharacterized protein</fullName>
    </submittedName>
</protein>
<evidence type="ECO:0000313" key="2">
    <source>
        <dbReference type="EMBL" id="GAA4975974.1"/>
    </source>
</evidence>
<comment type="caution">
    <text evidence="2">The sequence shown here is derived from an EMBL/GenBank/DDBJ whole genome shotgun (WGS) entry which is preliminary data.</text>
</comment>
<gene>
    <name evidence="2" type="ORF">GCM10023205_48750</name>
</gene>
<evidence type="ECO:0000256" key="1">
    <source>
        <dbReference type="SAM" id="MobiDB-lite"/>
    </source>
</evidence>
<dbReference type="EMBL" id="BAABHS010000017">
    <property type="protein sequence ID" value="GAA4975974.1"/>
    <property type="molecule type" value="Genomic_DNA"/>
</dbReference>
<sequence>MTTSGIELLLHSADPEIAAQVRRRVAETRDAAPPPATEPRVDWPVLAAKHLAHPLTAPECAALVARRDCPRDAALVLVAALAPGRRTHATDALEAALRRGILTPRDVLWEARPGWSAMRTVEHYASVRDGELLAPVDRLLDELAELLPGNGGSPRDAELSEDDAVAAWLWLITHAPTYSGTFPELCARAVEEGLTRDPGKPLALQEHALPRVQGLTQEPWRAHTPAGMLGRAQPSIVDRVVAFLPVYAISGIIEHRRLPPHVAVPVIRHRPDLAGPVAGRIRRTPEAVAEILALHLPHVHGGLLYYAPDIAGAHRVHLATRINAPDRVRLASFDRQRMRHLAEAEDPADPVALRCALAVYGHHPDLIREALRLHQERLGTAGILRGLLSLWQCRGRTALLDPRVSRLLTGECADIAQAALRSPLGYRRLRAALAEHEAPLALAAAIRRTPRQAYRPFPASFWPVLIDEHARDPLPKAAARILALNPDAPAAFSLGVCTADPDAAPALARRSGAHAQAALRHHPLPPPEPFRRPDRGDPDAPWYVRELTHKTITLGEFADLAFPAQRLLQAIDAFAPYFPDGAAEARDHLTARADTTLGTDPEAWVIAARILPDFPGTFPELVTTAAAAAYHA</sequence>
<accession>A0ABP9HQU0</accession>
<dbReference type="RefSeq" id="WP_345677773.1">
    <property type="nucleotide sequence ID" value="NZ_BAABHS010000017.1"/>
</dbReference>
<feature type="region of interest" description="Disordered" evidence="1">
    <location>
        <begin position="512"/>
        <end position="537"/>
    </location>
</feature>
<proteinExistence type="predicted"/>
<keyword evidence="3" id="KW-1185">Reference proteome</keyword>
<reference evidence="3" key="1">
    <citation type="journal article" date="2019" name="Int. J. Syst. Evol. Microbiol.">
        <title>The Global Catalogue of Microorganisms (GCM) 10K type strain sequencing project: providing services to taxonomists for standard genome sequencing and annotation.</title>
        <authorList>
            <consortium name="The Broad Institute Genomics Platform"/>
            <consortium name="The Broad Institute Genome Sequencing Center for Infectious Disease"/>
            <person name="Wu L."/>
            <person name="Ma J."/>
        </authorList>
    </citation>
    <scope>NUCLEOTIDE SEQUENCE [LARGE SCALE GENOMIC DNA]</scope>
    <source>
        <strain evidence="3">JCM 17986</strain>
    </source>
</reference>
<name>A0ABP9HQU0_9ACTN</name>
<evidence type="ECO:0000313" key="3">
    <source>
        <dbReference type="Proteomes" id="UP001500466"/>
    </source>
</evidence>
<organism evidence="2 3">
    <name type="scientific">Yinghuangia aomiensis</name>
    <dbReference type="NCBI Taxonomy" id="676205"/>
    <lineage>
        <taxon>Bacteria</taxon>
        <taxon>Bacillati</taxon>
        <taxon>Actinomycetota</taxon>
        <taxon>Actinomycetes</taxon>
        <taxon>Kitasatosporales</taxon>
        <taxon>Streptomycetaceae</taxon>
        <taxon>Yinghuangia</taxon>
    </lineage>
</organism>
<dbReference type="Proteomes" id="UP001500466">
    <property type="component" value="Unassembled WGS sequence"/>
</dbReference>